<dbReference type="Gene3D" id="3.40.50.620">
    <property type="entry name" value="HUPs"/>
    <property type="match status" value="2"/>
</dbReference>
<comment type="subunit">
    <text evidence="8">Monomer.</text>
</comment>
<dbReference type="Gene3D" id="1.10.287.380">
    <property type="entry name" value="Valyl-tRNA synthetase, C-terminal domain"/>
    <property type="match status" value="1"/>
</dbReference>
<comment type="domain">
    <text evidence="8">ValRS has two distinct active sites: one for aminoacylation and one for editing. The misactivated threonine is translocated from the active site to the editing site.</text>
</comment>
<keyword evidence="3 8" id="KW-0547">Nucleotide-binding</keyword>
<organism evidence="12 13">
    <name type="scientific">Geomonas anaerohicana</name>
    <dbReference type="NCBI Taxonomy" id="2798583"/>
    <lineage>
        <taxon>Bacteria</taxon>
        <taxon>Pseudomonadati</taxon>
        <taxon>Thermodesulfobacteriota</taxon>
        <taxon>Desulfuromonadia</taxon>
        <taxon>Geobacterales</taxon>
        <taxon>Geobacteraceae</taxon>
        <taxon>Geomonas</taxon>
    </lineage>
</organism>
<dbReference type="GO" id="GO:0004832">
    <property type="term" value="F:valine-tRNA ligase activity"/>
    <property type="evidence" value="ECO:0007669"/>
    <property type="project" value="UniProtKB-EC"/>
</dbReference>
<dbReference type="InterPro" id="IPR002303">
    <property type="entry name" value="Valyl-tRNA_ligase"/>
</dbReference>
<evidence type="ECO:0000259" key="11">
    <source>
        <dbReference type="Pfam" id="PF10458"/>
    </source>
</evidence>
<comment type="similarity">
    <text evidence="8">Belongs to the class-I aminoacyl-tRNA synthetase family. ValS type 1 subfamily.</text>
</comment>
<dbReference type="InterPro" id="IPR019499">
    <property type="entry name" value="Val-tRNA_synth_tRNA-bd"/>
</dbReference>
<keyword evidence="8" id="KW-0175">Coiled coil</keyword>
<dbReference type="PROSITE" id="PS00178">
    <property type="entry name" value="AA_TRNA_LIGASE_I"/>
    <property type="match status" value="1"/>
</dbReference>
<dbReference type="Gene3D" id="1.10.730.10">
    <property type="entry name" value="Isoleucyl-tRNA Synthetase, Domain 1"/>
    <property type="match status" value="1"/>
</dbReference>
<dbReference type="InterPro" id="IPR033705">
    <property type="entry name" value="Anticodon_Ia_Val"/>
</dbReference>
<dbReference type="CDD" id="cd00817">
    <property type="entry name" value="ValRS_core"/>
    <property type="match status" value="1"/>
</dbReference>
<feature type="domain" description="Aminoacyl-tRNA synthetase class Ia" evidence="9">
    <location>
        <begin position="18"/>
        <end position="565"/>
    </location>
</feature>
<dbReference type="NCBIfam" id="NF004349">
    <property type="entry name" value="PRK05729.1"/>
    <property type="match status" value="1"/>
</dbReference>
<keyword evidence="13" id="KW-1185">Reference proteome</keyword>
<feature type="short sequence motif" description="'KMSKS' region" evidence="8">
    <location>
        <begin position="526"/>
        <end position="530"/>
    </location>
</feature>
<comment type="function">
    <text evidence="8">Catalyzes the attachment of valine to tRNA(Val). As ValRS can inadvertently accommodate and process structurally similar amino acids such as threonine, to avoid such errors, it has a 'posttransfer' editing activity that hydrolyzes mischarged Thr-tRNA(Val) in a tRNA-dependent manner.</text>
</comment>
<evidence type="ECO:0000313" key="13">
    <source>
        <dbReference type="Proteomes" id="UP000614714"/>
    </source>
</evidence>
<evidence type="ECO:0000256" key="4">
    <source>
        <dbReference type="ARBA" id="ARBA00022840"/>
    </source>
</evidence>
<feature type="coiled-coil region" evidence="8">
    <location>
        <begin position="818"/>
        <end position="880"/>
    </location>
</feature>
<evidence type="ECO:0000256" key="7">
    <source>
        <dbReference type="ARBA" id="ARBA00047552"/>
    </source>
</evidence>
<dbReference type="InterPro" id="IPR014729">
    <property type="entry name" value="Rossmann-like_a/b/a_fold"/>
</dbReference>
<comment type="subcellular location">
    <subcellularLocation>
        <location evidence="8">Cytoplasm</location>
    </subcellularLocation>
</comment>
<dbReference type="NCBIfam" id="TIGR00422">
    <property type="entry name" value="valS"/>
    <property type="match status" value="1"/>
</dbReference>
<gene>
    <name evidence="8" type="primary">valS</name>
    <name evidence="12" type="ORF">JFN91_05220</name>
</gene>
<name>A0ABS0YBC1_9BACT</name>
<proteinExistence type="inferred from homology"/>
<dbReference type="SUPFAM" id="SSF47323">
    <property type="entry name" value="Anticodon-binding domain of a subclass of class I aminoacyl-tRNA synthetases"/>
    <property type="match status" value="1"/>
</dbReference>
<dbReference type="PRINTS" id="PR00986">
    <property type="entry name" value="TRNASYNTHVAL"/>
</dbReference>
<evidence type="ECO:0000256" key="8">
    <source>
        <dbReference type="HAMAP-Rule" id="MF_02004"/>
    </source>
</evidence>
<accession>A0ABS0YBC1</accession>
<comment type="domain">
    <text evidence="8">The C-terminal coiled-coil domain is crucial for aminoacylation activity.</text>
</comment>
<evidence type="ECO:0000256" key="6">
    <source>
        <dbReference type="ARBA" id="ARBA00023146"/>
    </source>
</evidence>
<dbReference type="EC" id="6.1.1.9" evidence="8"/>
<reference evidence="12 13" key="1">
    <citation type="submission" date="2020-12" db="EMBL/GenBank/DDBJ databases">
        <title>Geomonas sp. Red421, isolated from paddy soil.</title>
        <authorList>
            <person name="Xu Z."/>
            <person name="Zhang Z."/>
            <person name="Masuda Y."/>
            <person name="Itoh H."/>
            <person name="Senoo K."/>
        </authorList>
    </citation>
    <scope>NUCLEOTIDE SEQUENCE [LARGE SCALE GENOMIC DNA]</scope>
    <source>
        <strain evidence="12 13">Red421</strain>
    </source>
</reference>
<dbReference type="InterPro" id="IPR009008">
    <property type="entry name" value="Val/Leu/Ile-tRNA-synth_edit"/>
</dbReference>
<dbReference type="Pfam" id="PF00133">
    <property type="entry name" value="tRNA-synt_1"/>
    <property type="match status" value="1"/>
</dbReference>
<comment type="caution">
    <text evidence="12">The sequence shown here is derived from an EMBL/GenBank/DDBJ whole genome shotgun (WGS) entry which is preliminary data.</text>
</comment>
<feature type="short sequence motif" description="'HIGH' region" evidence="8">
    <location>
        <begin position="47"/>
        <end position="57"/>
    </location>
</feature>
<dbReference type="InterPro" id="IPR002300">
    <property type="entry name" value="aa-tRNA-synth_Ia"/>
</dbReference>
<dbReference type="InterPro" id="IPR010978">
    <property type="entry name" value="tRNA-bd_arm"/>
</dbReference>
<sequence>MANKELEKVYEPKSVEQKWYQEWEGKGYFHASVPSDKPGYSIVIPPPNITGVLHMGHALNNTLQDILCRWKRMSGYNVLWMPGTDHAGIATQNVVERQLAAEGKDRFELGRDAFIERVWQWKGESGGQIIGQLKRLGASCDWERERFTMDAGLSKAVREVFVRLYEEKLIYRDNRLINWCPRCHTALSDIEVEHEDKAGNLWHLRYPVVGSDEYVVVATTRPETMLGDTAVAVHPEDERYSHLIGKKVLLPLVNREIPVIGDDYVDREFGTGVVKITPAHDFNDFEMGLRHNLDRINVFDESGVVNAAGKQYEGMDRFAARKQVVADLEAAGLLEKIQDHALSVGGCYRCKTVVEPYMSLQWYVKVGPLAERALGAVKDGRTKIVPQQWENTYYDWMENIRDWCISRQIWWGHRIPAWYCDHCGHITVAKEDPTNCSQCGSDEIRQETDVLDTWFSSALWPFSTMGWPEKTPELSAFYPTSCLVTGFDILFFWVARMMMMGLHFMDEVPFTDVYIHALVRDAQGQKMSKSKGNVIDPLTVIDAYGTDAFRFTLAAFAAQGRDIKLAEERIAGYRNFANKIWNASRFAMMNLEGFDPNHVDVASLKLSNADRWILYRLNEAAGALDSALTGFRFNEAASELYRFTWSEFCDWYIELAKDDLYKGDAERQAAAKYVLWLVLENLLRLLHPFMPFITEEIWQALPKKNGAADSIMISDFPTPCAEWAGYASAAAEMELVMEVIKGIRNIRGEMEVAPSKQIAAILDCKSAASLALLKKNEVYVMSLARLSDLAIGQGIERPAEASLQVAGDVEIIVPLKGLVNVEEEEKRLNKEIAKIEKDIEFLSKKLENPSFIERAPADVVEKEREKIAEFGNKKQLLQESLEKILRLK</sequence>
<dbReference type="SUPFAM" id="SSF46589">
    <property type="entry name" value="tRNA-binding arm"/>
    <property type="match status" value="1"/>
</dbReference>
<keyword evidence="2 8" id="KW-0436">Ligase</keyword>
<evidence type="ECO:0000256" key="2">
    <source>
        <dbReference type="ARBA" id="ARBA00022598"/>
    </source>
</evidence>
<dbReference type="RefSeq" id="WP_199388132.1">
    <property type="nucleotide sequence ID" value="NZ_JAEMHL010000002.1"/>
</dbReference>
<evidence type="ECO:0000256" key="3">
    <source>
        <dbReference type="ARBA" id="ARBA00022741"/>
    </source>
</evidence>
<keyword evidence="4 8" id="KW-0067">ATP-binding</keyword>
<feature type="domain" description="Methionyl/Valyl/Leucyl/Isoleucyl-tRNA synthetase anticodon-binding" evidence="10">
    <location>
        <begin position="610"/>
        <end position="759"/>
    </location>
</feature>
<dbReference type="InterPro" id="IPR009080">
    <property type="entry name" value="tRNAsynth_Ia_anticodon-bd"/>
</dbReference>
<evidence type="ECO:0000313" key="12">
    <source>
        <dbReference type="EMBL" id="MBJ6749604.1"/>
    </source>
</evidence>
<dbReference type="Proteomes" id="UP000614714">
    <property type="component" value="Unassembled WGS sequence"/>
</dbReference>
<evidence type="ECO:0000259" key="10">
    <source>
        <dbReference type="Pfam" id="PF08264"/>
    </source>
</evidence>
<keyword evidence="5 8" id="KW-0648">Protein biosynthesis</keyword>
<dbReference type="InterPro" id="IPR001412">
    <property type="entry name" value="aa-tRNA-synth_I_CS"/>
</dbReference>
<dbReference type="CDD" id="cd07962">
    <property type="entry name" value="Anticodon_Ia_Val"/>
    <property type="match status" value="1"/>
</dbReference>
<dbReference type="Pfam" id="PF08264">
    <property type="entry name" value="Anticodon_1"/>
    <property type="match status" value="1"/>
</dbReference>
<dbReference type="PANTHER" id="PTHR11946">
    <property type="entry name" value="VALYL-TRNA SYNTHETASES"/>
    <property type="match status" value="1"/>
</dbReference>
<comment type="catalytic activity">
    <reaction evidence="7 8">
        <text>tRNA(Val) + L-valine + ATP = L-valyl-tRNA(Val) + AMP + diphosphate</text>
        <dbReference type="Rhea" id="RHEA:10704"/>
        <dbReference type="Rhea" id="RHEA-COMP:9672"/>
        <dbReference type="Rhea" id="RHEA-COMP:9708"/>
        <dbReference type="ChEBI" id="CHEBI:30616"/>
        <dbReference type="ChEBI" id="CHEBI:33019"/>
        <dbReference type="ChEBI" id="CHEBI:57762"/>
        <dbReference type="ChEBI" id="CHEBI:78442"/>
        <dbReference type="ChEBI" id="CHEBI:78537"/>
        <dbReference type="ChEBI" id="CHEBI:456215"/>
        <dbReference type="EC" id="6.1.1.9"/>
    </reaction>
</comment>
<keyword evidence="1 8" id="KW-0963">Cytoplasm</keyword>
<dbReference type="SUPFAM" id="SSF50677">
    <property type="entry name" value="ValRS/IleRS/LeuRS editing domain"/>
    <property type="match status" value="1"/>
</dbReference>
<dbReference type="SUPFAM" id="SSF52374">
    <property type="entry name" value="Nucleotidylyl transferase"/>
    <property type="match status" value="1"/>
</dbReference>
<evidence type="ECO:0000256" key="5">
    <source>
        <dbReference type="ARBA" id="ARBA00022917"/>
    </source>
</evidence>
<feature type="binding site" evidence="8">
    <location>
        <position position="529"/>
    </location>
    <ligand>
        <name>ATP</name>
        <dbReference type="ChEBI" id="CHEBI:30616"/>
    </ligand>
</feature>
<evidence type="ECO:0000256" key="1">
    <source>
        <dbReference type="ARBA" id="ARBA00022490"/>
    </source>
</evidence>
<evidence type="ECO:0000259" key="9">
    <source>
        <dbReference type="Pfam" id="PF00133"/>
    </source>
</evidence>
<dbReference type="Pfam" id="PF10458">
    <property type="entry name" value="Val_tRNA-synt_C"/>
    <property type="match status" value="1"/>
</dbReference>
<protein>
    <recommendedName>
        <fullName evidence="8">Valine--tRNA ligase</fullName>
        <ecNumber evidence="8">6.1.1.9</ecNumber>
    </recommendedName>
    <alternativeName>
        <fullName evidence="8">Valyl-tRNA synthetase</fullName>
        <shortName evidence="8">ValRS</shortName>
    </alternativeName>
</protein>
<feature type="domain" description="Valyl-tRNA synthetase tRNA-binding arm" evidence="11">
    <location>
        <begin position="820"/>
        <end position="884"/>
    </location>
</feature>
<dbReference type="InterPro" id="IPR013155">
    <property type="entry name" value="M/V/L/I-tRNA-synth_anticd-bd"/>
</dbReference>
<keyword evidence="6 8" id="KW-0030">Aminoacyl-tRNA synthetase</keyword>
<dbReference type="InterPro" id="IPR037118">
    <property type="entry name" value="Val-tRNA_synth_C_sf"/>
</dbReference>
<dbReference type="EMBL" id="JAEMHL010000002">
    <property type="protein sequence ID" value="MBJ6749604.1"/>
    <property type="molecule type" value="Genomic_DNA"/>
</dbReference>
<dbReference type="PANTHER" id="PTHR11946:SF93">
    <property type="entry name" value="VALINE--TRNA LIGASE, CHLOROPLASTIC_MITOCHONDRIAL 2"/>
    <property type="match status" value="1"/>
</dbReference>
<dbReference type="HAMAP" id="MF_02004">
    <property type="entry name" value="Val_tRNA_synth_type1"/>
    <property type="match status" value="1"/>
</dbReference>